<evidence type="ECO:0000313" key="2">
    <source>
        <dbReference type="EMBL" id="GAG94078.1"/>
    </source>
</evidence>
<proteinExistence type="predicted"/>
<organism evidence="2">
    <name type="scientific">marine sediment metagenome</name>
    <dbReference type="NCBI Taxonomy" id="412755"/>
    <lineage>
        <taxon>unclassified sequences</taxon>
        <taxon>metagenomes</taxon>
        <taxon>ecological metagenomes</taxon>
    </lineage>
</organism>
<feature type="region of interest" description="Disordered" evidence="1">
    <location>
        <begin position="1"/>
        <end position="21"/>
    </location>
</feature>
<protein>
    <submittedName>
        <fullName evidence="2">Uncharacterized protein</fullName>
    </submittedName>
</protein>
<accession>X1CCS9</accession>
<feature type="non-terminal residue" evidence="2">
    <location>
        <position position="59"/>
    </location>
</feature>
<dbReference type="AlphaFoldDB" id="X1CCS9"/>
<reference evidence="2" key="1">
    <citation type="journal article" date="2014" name="Front. Microbiol.">
        <title>High frequency of phylogenetically diverse reductive dehalogenase-homologous genes in deep subseafloor sedimentary metagenomes.</title>
        <authorList>
            <person name="Kawai M."/>
            <person name="Futagami T."/>
            <person name="Toyoda A."/>
            <person name="Takaki Y."/>
            <person name="Nishi S."/>
            <person name="Hori S."/>
            <person name="Arai W."/>
            <person name="Tsubouchi T."/>
            <person name="Morono Y."/>
            <person name="Uchiyama I."/>
            <person name="Ito T."/>
            <person name="Fujiyama A."/>
            <person name="Inagaki F."/>
            <person name="Takami H."/>
        </authorList>
    </citation>
    <scope>NUCLEOTIDE SEQUENCE</scope>
    <source>
        <strain evidence="2">Expedition CK06-06</strain>
    </source>
</reference>
<comment type="caution">
    <text evidence="2">The sequence shown here is derived from an EMBL/GenBank/DDBJ whole genome shotgun (WGS) entry which is preliminary data.</text>
</comment>
<evidence type="ECO:0000256" key="1">
    <source>
        <dbReference type="SAM" id="MobiDB-lite"/>
    </source>
</evidence>
<gene>
    <name evidence="2" type="ORF">S01H4_38765</name>
</gene>
<sequence>MDAWAAVGVGDPAPDPCDPPDPPLNVYITGPTELNIGEWGTWIAHPSGGTGNYSYPTLQ</sequence>
<dbReference type="EMBL" id="BART01020933">
    <property type="protein sequence ID" value="GAG94078.1"/>
    <property type="molecule type" value="Genomic_DNA"/>
</dbReference>
<name>X1CCS9_9ZZZZ</name>